<dbReference type="InterPro" id="IPR006311">
    <property type="entry name" value="TAT_signal"/>
</dbReference>
<name>A0A6L3MKW3_9BURK</name>
<comment type="caution">
    <text evidence="1">The sequence shown here is derived from an EMBL/GenBank/DDBJ whole genome shotgun (WGS) entry which is preliminary data.</text>
</comment>
<dbReference type="Proteomes" id="UP000473470">
    <property type="component" value="Unassembled WGS sequence"/>
</dbReference>
<accession>A0A6L3MKW3</accession>
<reference evidence="1 2" key="1">
    <citation type="submission" date="2019-09" db="EMBL/GenBank/DDBJ databases">
        <title>Draft genome sequences of 48 bacterial type strains from the CCUG.</title>
        <authorList>
            <person name="Tunovic T."/>
            <person name="Pineiro-Iglesias B."/>
            <person name="Unosson C."/>
            <person name="Inganas E."/>
            <person name="Ohlen M."/>
            <person name="Cardew S."/>
            <person name="Jensie-Markopoulos S."/>
            <person name="Salva-Serra F."/>
            <person name="Jaen-Luchoro D."/>
            <person name="Karlsson R."/>
            <person name="Svensson-Stadler L."/>
            <person name="Chun J."/>
            <person name="Moore E."/>
        </authorList>
    </citation>
    <scope>NUCLEOTIDE SEQUENCE [LARGE SCALE GENOMIC DNA]</scope>
    <source>
        <strain evidence="1 2">CCUG 65686</strain>
    </source>
</reference>
<dbReference type="PROSITE" id="PS51318">
    <property type="entry name" value="TAT"/>
    <property type="match status" value="1"/>
</dbReference>
<dbReference type="EMBL" id="VZOK01000100">
    <property type="protein sequence ID" value="KAB0631930.1"/>
    <property type="molecule type" value="Genomic_DNA"/>
</dbReference>
<gene>
    <name evidence="1" type="ORF">F7R25_34710</name>
</gene>
<feature type="non-terminal residue" evidence="1">
    <location>
        <position position="42"/>
    </location>
</feature>
<dbReference type="AlphaFoldDB" id="A0A6L3MKW3"/>
<evidence type="ECO:0000313" key="2">
    <source>
        <dbReference type="Proteomes" id="UP000473470"/>
    </source>
</evidence>
<evidence type="ECO:0000313" key="1">
    <source>
        <dbReference type="EMBL" id="KAB0631930.1"/>
    </source>
</evidence>
<proteinExistence type="predicted"/>
<organism evidence="1 2">
    <name type="scientific">Burkholderia stagnalis</name>
    <dbReference type="NCBI Taxonomy" id="1503054"/>
    <lineage>
        <taxon>Bacteria</taxon>
        <taxon>Pseudomonadati</taxon>
        <taxon>Pseudomonadota</taxon>
        <taxon>Betaproteobacteria</taxon>
        <taxon>Burkholderiales</taxon>
        <taxon>Burkholderiaceae</taxon>
        <taxon>Burkholderia</taxon>
        <taxon>Burkholderia cepacia complex</taxon>
    </lineage>
</organism>
<sequence length="42" mass="3987">MTNPHARRGALKTFGLAAGAALLGAASRPQAATAGTGALLPG</sequence>
<protein>
    <submittedName>
        <fullName evidence="1">Transcriptional initiation protein Tat</fullName>
    </submittedName>
</protein>